<dbReference type="Proteomes" id="UP001215280">
    <property type="component" value="Unassembled WGS sequence"/>
</dbReference>
<keyword evidence="3" id="KW-1185">Reference proteome</keyword>
<dbReference type="AlphaFoldDB" id="A0AAD7K6N0"/>
<proteinExistence type="predicted"/>
<reference evidence="2" key="1">
    <citation type="submission" date="2023-03" db="EMBL/GenBank/DDBJ databases">
        <title>Massive genome expansion in bonnet fungi (Mycena s.s.) driven by repeated elements and novel gene families across ecological guilds.</title>
        <authorList>
            <consortium name="Lawrence Berkeley National Laboratory"/>
            <person name="Harder C.B."/>
            <person name="Miyauchi S."/>
            <person name="Viragh M."/>
            <person name="Kuo A."/>
            <person name="Thoen E."/>
            <person name="Andreopoulos B."/>
            <person name="Lu D."/>
            <person name="Skrede I."/>
            <person name="Drula E."/>
            <person name="Henrissat B."/>
            <person name="Morin E."/>
            <person name="Kohler A."/>
            <person name="Barry K."/>
            <person name="LaButti K."/>
            <person name="Morin E."/>
            <person name="Salamov A."/>
            <person name="Lipzen A."/>
            <person name="Mereny Z."/>
            <person name="Hegedus B."/>
            <person name="Baldrian P."/>
            <person name="Stursova M."/>
            <person name="Weitz H."/>
            <person name="Taylor A."/>
            <person name="Grigoriev I.V."/>
            <person name="Nagy L.G."/>
            <person name="Martin F."/>
            <person name="Kauserud H."/>
        </authorList>
    </citation>
    <scope>NUCLEOTIDE SEQUENCE</scope>
    <source>
        <strain evidence="2">CBHHK188m</strain>
    </source>
</reference>
<dbReference type="EMBL" id="JARJLG010000007">
    <property type="protein sequence ID" value="KAJ7779432.1"/>
    <property type="molecule type" value="Genomic_DNA"/>
</dbReference>
<feature type="compositionally biased region" description="Polar residues" evidence="1">
    <location>
        <begin position="38"/>
        <end position="50"/>
    </location>
</feature>
<feature type="compositionally biased region" description="Basic residues" evidence="1">
    <location>
        <begin position="1"/>
        <end position="16"/>
    </location>
</feature>
<organism evidence="2 3">
    <name type="scientific">Mycena maculata</name>
    <dbReference type="NCBI Taxonomy" id="230809"/>
    <lineage>
        <taxon>Eukaryota</taxon>
        <taxon>Fungi</taxon>
        <taxon>Dikarya</taxon>
        <taxon>Basidiomycota</taxon>
        <taxon>Agaricomycotina</taxon>
        <taxon>Agaricomycetes</taxon>
        <taxon>Agaricomycetidae</taxon>
        <taxon>Agaricales</taxon>
        <taxon>Marasmiineae</taxon>
        <taxon>Mycenaceae</taxon>
        <taxon>Mycena</taxon>
    </lineage>
</organism>
<sequence length="262" mass="27573">MPPKSTRKKQSTAKRARSPEDAVKPRPSKRSKKASAPDETNSADGVSSTGSPKATAATAKSPALSGKFDLYAMELPFLAEVYLPAGETKPQFAALHKTILKYQAKPDFTAQALIPDASSGKAGRLSGAVLEDPMEGMPWDIAIVDLKAVDSLVFSAKERSGFLSAPEAGAGIVGRTALAQGHCGVQSASGVFRMKHAWTGPGTAAAGKDVDIFEGYLSFNVVHSGLYRRKGHGGGDKIDFAFWAVRARQNAAGLEIGLTEIE</sequence>
<evidence type="ECO:0000313" key="3">
    <source>
        <dbReference type="Proteomes" id="UP001215280"/>
    </source>
</evidence>
<comment type="caution">
    <text evidence="2">The sequence shown here is derived from an EMBL/GenBank/DDBJ whole genome shotgun (WGS) entry which is preliminary data.</text>
</comment>
<evidence type="ECO:0000256" key="1">
    <source>
        <dbReference type="SAM" id="MobiDB-lite"/>
    </source>
</evidence>
<accession>A0AAD7K6N0</accession>
<protein>
    <submittedName>
        <fullName evidence="2">Uncharacterized protein</fullName>
    </submittedName>
</protein>
<evidence type="ECO:0000313" key="2">
    <source>
        <dbReference type="EMBL" id="KAJ7779432.1"/>
    </source>
</evidence>
<feature type="region of interest" description="Disordered" evidence="1">
    <location>
        <begin position="1"/>
        <end position="59"/>
    </location>
</feature>
<gene>
    <name evidence="2" type="ORF">DFH07DRAFT_910827</name>
</gene>
<name>A0AAD7K6N0_9AGAR</name>